<dbReference type="AlphaFoldDB" id="A0AAW5K0L1"/>
<name>A0AAW5K0L1_9BACT</name>
<evidence type="ECO:0000256" key="2">
    <source>
        <dbReference type="RuleBase" id="RU362097"/>
    </source>
</evidence>
<dbReference type="Proteomes" id="UP001205919">
    <property type="component" value="Unassembled WGS sequence"/>
</dbReference>
<keyword evidence="2" id="KW-0449">Lipoprotein</keyword>
<dbReference type="InterPro" id="IPR003423">
    <property type="entry name" value="OMP_efflux"/>
</dbReference>
<keyword evidence="4" id="KW-1185">Reference proteome</keyword>
<dbReference type="GO" id="GO:0005886">
    <property type="term" value="C:plasma membrane"/>
    <property type="evidence" value="ECO:0007669"/>
    <property type="project" value="UniProtKB-SubCell"/>
</dbReference>
<dbReference type="Gene3D" id="2.20.200.10">
    <property type="entry name" value="Outer membrane efflux proteins (OEP)"/>
    <property type="match status" value="1"/>
</dbReference>
<comment type="similarity">
    <text evidence="1 2">Belongs to the outer membrane factor (OMF) (TC 1.B.17) family.</text>
</comment>
<comment type="subcellular location">
    <subcellularLocation>
        <location evidence="2">Cell membrane</location>
        <topology evidence="2">Lipid-anchor</topology>
    </subcellularLocation>
</comment>
<keyword evidence="2" id="KW-1134">Transmembrane beta strand</keyword>
<dbReference type="PANTHER" id="PTHR30203">
    <property type="entry name" value="OUTER MEMBRANE CATION EFFLUX PROTEIN"/>
    <property type="match status" value="1"/>
</dbReference>
<reference evidence="3 4" key="1">
    <citation type="submission" date="2022-06" db="EMBL/GenBank/DDBJ databases">
        <title>Isolation of gut microbiota from human fecal samples.</title>
        <authorList>
            <person name="Pamer E.G."/>
            <person name="Barat B."/>
            <person name="Waligurski E."/>
            <person name="Medina S."/>
            <person name="Paddock L."/>
            <person name="Mostad J."/>
        </authorList>
    </citation>
    <scope>NUCLEOTIDE SEQUENCE [LARGE SCALE GENOMIC DNA]</scope>
    <source>
        <strain evidence="3 4">DFI.9.90</strain>
    </source>
</reference>
<accession>A0AAW5K0L1</accession>
<comment type="caution">
    <text evidence="3">The sequence shown here is derived from an EMBL/GenBank/DDBJ whole genome shotgun (WGS) entry which is preliminary data.</text>
</comment>
<dbReference type="EMBL" id="JANFYT010000014">
    <property type="protein sequence ID" value="MCQ4814365.1"/>
    <property type="molecule type" value="Genomic_DNA"/>
</dbReference>
<keyword evidence="2" id="KW-0812">Transmembrane</keyword>
<sequence>MTTSALLAALFIGSFFHIDLGPKITSPLAYDMPPAYVASISGDLPADKAPAAEKITPNTAWWTLFNEPVLNLCVDEAFRRNRDLEAALAAVAQSRASFKAARGEQRPSLNAQLDVSRSYILGGADGKRDETNVIEPAGGVSYEMDLWGKLQKATRAARENILATEAAKDTIRLSLAGEVAKNYFSLRASDRQIQIAQENLKSQQRTLELSKYQYEQGQVSELEVRRNEALVASTAVQVQQLQLAMTQYETSLLLLMGRDPKEFASREVPRGAHIAELPPCPAIPEGLPAQLLTQRPDILQSVFNYRTALANIGSAKAAQYPTISLSGLIGNINNTPGTMLDGPTGWAAAAGVVAPLYNGGKLAANVRKNEAVAQQALAQYYKTVQNAMKETIDAITANEKSEAVVSLEVKQEEAQRRAYELARTQYLDGMTSQLDLLDAQRSLLAVQLQLEGSRADRLNSAVGLCLALGGGWQYRAADDLETKELPTPWKDKKSEGKKQ</sequence>
<dbReference type="Gene3D" id="1.20.1600.10">
    <property type="entry name" value="Outer membrane efflux proteins (OEP)"/>
    <property type="match status" value="1"/>
</dbReference>
<gene>
    <name evidence="3" type="ORF">NE630_07980</name>
</gene>
<dbReference type="GO" id="GO:0015562">
    <property type="term" value="F:efflux transmembrane transporter activity"/>
    <property type="evidence" value="ECO:0007669"/>
    <property type="project" value="InterPro"/>
</dbReference>
<dbReference type="InterPro" id="IPR010131">
    <property type="entry name" value="MdtP/NodT-like"/>
</dbReference>
<dbReference type="PANTHER" id="PTHR30203:SF32">
    <property type="entry name" value="CATION EFFLUX SYSTEM PROTEIN CUSC"/>
    <property type="match status" value="1"/>
</dbReference>
<dbReference type="Pfam" id="PF02321">
    <property type="entry name" value="OEP"/>
    <property type="match status" value="2"/>
</dbReference>
<dbReference type="RefSeq" id="WP_008711813.1">
    <property type="nucleotide sequence ID" value="NZ_CABKQM010000008.1"/>
</dbReference>
<organism evidence="3 4">
    <name type="scientific">Cloacibacillus evryensis</name>
    <dbReference type="NCBI Taxonomy" id="508460"/>
    <lineage>
        <taxon>Bacteria</taxon>
        <taxon>Thermotogati</taxon>
        <taxon>Synergistota</taxon>
        <taxon>Synergistia</taxon>
        <taxon>Synergistales</taxon>
        <taxon>Synergistaceae</taxon>
        <taxon>Cloacibacillus</taxon>
    </lineage>
</organism>
<evidence type="ECO:0000313" key="4">
    <source>
        <dbReference type="Proteomes" id="UP001205919"/>
    </source>
</evidence>
<protein>
    <submittedName>
        <fullName evidence="3">Efflux transporter outer membrane subunit</fullName>
    </submittedName>
</protein>
<keyword evidence="2" id="KW-0564">Palmitate</keyword>
<dbReference type="SUPFAM" id="SSF56954">
    <property type="entry name" value="Outer membrane efflux proteins (OEP)"/>
    <property type="match status" value="1"/>
</dbReference>
<dbReference type="NCBIfam" id="TIGR01845">
    <property type="entry name" value="outer_NodT"/>
    <property type="match status" value="1"/>
</dbReference>
<keyword evidence="2" id="KW-0472">Membrane</keyword>
<evidence type="ECO:0000256" key="1">
    <source>
        <dbReference type="ARBA" id="ARBA00007613"/>
    </source>
</evidence>
<proteinExistence type="inferred from homology"/>
<evidence type="ECO:0000313" key="3">
    <source>
        <dbReference type="EMBL" id="MCQ4814365.1"/>
    </source>
</evidence>